<dbReference type="Gene3D" id="3.40.50.1390">
    <property type="entry name" value="Resolvase, N-terminal catalytic domain"/>
    <property type="match status" value="1"/>
</dbReference>
<dbReference type="OrthoDB" id="9797501at2"/>
<dbReference type="Pfam" id="PF00239">
    <property type="entry name" value="Resolvase"/>
    <property type="match status" value="1"/>
</dbReference>
<accession>A0A430A1I3</accession>
<comment type="caution">
    <text evidence="4">The sequence shown here is derived from an EMBL/GenBank/DDBJ whole genome shotgun (WGS) entry which is preliminary data.</text>
</comment>
<dbReference type="GO" id="GO:0003677">
    <property type="term" value="F:DNA binding"/>
    <property type="evidence" value="ECO:0007669"/>
    <property type="project" value="UniProtKB-KW"/>
</dbReference>
<keyword evidence="1" id="KW-0238">DNA-binding</keyword>
<dbReference type="InterPro" id="IPR050639">
    <property type="entry name" value="SSR_resolvase"/>
</dbReference>
<dbReference type="CDD" id="cd03768">
    <property type="entry name" value="SR_ResInv"/>
    <property type="match status" value="1"/>
</dbReference>
<sequence length="217" mass="25211">MIVLNFIRKRGMILMEEVKRVIKIGYGRVSTMDKQDNSLENQQQLLKEYGCEEVFFEKSSGRNDKRIEFNKCIRRCKKLAKNNQVMLIVVKSDRLSRKFSTLVNTINSLEEDGIAFKSLTESFDTSSIEGKLMFNILATFAEYEVNQTRERILLGLEKAKADGKILGRKRNIKLEEKVIEMYKNRSNTIEFIAKSNNISAKTVYNIAKRYNLSRKIS</sequence>
<keyword evidence="2" id="KW-0233">DNA recombination</keyword>
<feature type="domain" description="Resolvase/invertase-type recombinase catalytic" evidence="3">
    <location>
        <begin position="22"/>
        <end position="163"/>
    </location>
</feature>
<name>A0A430A1I3_9ENTE</name>
<dbReference type="AlphaFoldDB" id="A0A430A1I3"/>
<evidence type="ECO:0000259" key="3">
    <source>
        <dbReference type="PROSITE" id="PS51736"/>
    </source>
</evidence>
<dbReference type="Gene3D" id="1.10.10.60">
    <property type="entry name" value="Homeodomain-like"/>
    <property type="match status" value="1"/>
</dbReference>
<evidence type="ECO:0000256" key="1">
    <source>
        <dbReference type="ARBA" id="ARBA00023125"/>
    </source>
</evidence>
<dbReference type="Proteomes" id="UP000287857">
    <property type="component" value="Unassembled WGS sequence"/>
</dbReference>
<dbReference type="InterPro" id="IPR036162">
    <property type="entry name" value="Resolvase-like_N_sf"/>
</dbReference>
<dbReference type="PROSITE" id="PS51736">
    <property type="entry name" value="RECOMBINASES_3"/>
    <property type="match status" value="1"/>
</dbReference>
<reference evidence="4 5" key="1">
    <citation type="submission" date="2017-05" db="EMBL/GenBank/DDBJ databases">
        <title>Vagococcus spp. assemblies.</title>
        <authorList>
            <person name="Gulvik C.A."/>
        </authorList>
    </citation>
    <scope>NUCLEOTIDE SEQUENCE [LARGE SCALE GENOMIC DNA]</scope>
    <source>
        <strain evidence="4 5">SS1995</strain>
    </source>
</reference>
<evidence type="ECO:0000313" key="5">
    <source>
        <dbReference type="Proteomes" id="UP000287857"/>
    </source>
</evidence>
<dbReference type="GO" id="GO:0000150">
    <property type="term" value="F:DNA strand exchange activity"/>
    <property type="evidence" value="ECO:0007669"/>
    <property type="project" value="InterPro"/>
</dbReference>
<organism evidence="4 5">
    <name type="scientific">Vagococcus vulneris</name>
    <dbReference type="NCBI Taxonomy" id="1977869"/>
    <lineage>
        <taxon>Bacteria</taxon>
        <taxon>Bacillati</taxon>
        <taxon>Bacillota</taxon>
        <taxon>Bacilli</taxon>
        <taxon>Lactobacillales</taxon>
        <taxon>Enterococcaceae</taxon>
        <taxon>Vagococcus</taxon>
    </lineage>
</organism>
<dbReference type="PANTHER" id="PTHR30461:SF2">
    <property type="entry name" value="SERINE RECOMBINASE PINE-RELATED"/>
    <property type="match status" value="1"/>
</dbReference>
<proteinExistence type="predicted"/>
<evidence type="ECO:0000256" key="2">
    <source>
        <dbReference type="ARBA" id="ARBA00023172"/>
    </source>
</evidence>
<evidence type="ECO:0000313" key="4">
    <source>
        <dbReference type="EMBL" id="RSU00243.1"/>
    </source>
</evidence>
<dbReference type="EMBL" id="NGJS01000002">
    <property type="protein sequence ID" value="RSU00243.1"/>
    <property type="molecule type" value="Genomic_DNA"/>
</dbReference>
<dbReference type="InterPro" id="IPR006119">
    <property type="entry name" value="Resolv_N"/>
</dbReference>
<dbReference type="PANTHER" id="PTHR30461">
    <property type="entry name" value="DNA-INVERTASE FROM LAMBDOID PROPHAGE"/>
    <property type="match status" value="1"/>
</dbReference>
<dbReference type="SUPFAM" id="SSF53041">
    <property type="entry name" value="Resolvase-like"/>
    <property type="match status" value="1"/>
</dbReference>
<dbReference type="SMART" id="SM00857">
    <property type="entry name" value="Resolvase"/>
    <property type="match status" value="1"/>
</dbReference>
<keyword evidence="5" id="KW-1185">Reference proteome</keyword>
<gene>
    <name evidence="4" type="ORF">CBF37_02800</name>
</gene>
<protein>
    <recommendedName>
        <fullName evidence="3">Resolvase/invertase-type recombinase catalytic domain-containing protein</fullName>
    </recommendedName>
</protein>